<dbReference type="EMBL" id="JAHHHV010000048">
    <property type="protein sequence ID" value="MBW4465550.1"/>
    <property type="molecule type" value="Genomic_DNA"/>
</dbReference>
<proteinExistence type="predicted"/>
<evidence type="ECO:0000256" key="1">
    <source>
        <dbReference type="SAM" id="Phobius"/>
    </source>
</evidence>
<feature type="transmembrane region" description="Helical" evidence="1">
    <location>
        <begin position="30"/>
        <end position="52"/>
    </location>
</feature>
<reference evidence="2" key="2">
    <citation type="journal article" date="2022" name="Microbiol. Resour. Announc.">
        <title>Metagenome Sequencing to Explore Phylogenomics of Terrestrial Cyanobacteria.</title>
        <authorList>
            <person name="Ward R.D."/>
            <person name="Stajich J.E."/>
            <person name="Johansen J.R."/>
            <person name="Huntemann M."/>
            <person name="Clum A."/>
            <person name="Foster B."/>
            <person name="Foster B."/>
            <person name="Roux S."/>
            <person name="Palaniappan K."/>
            <person name="Varghese N."/>
            <person name="Mukherjee S."/>
            <person name="Reddy T.B.K."/>
            <person name="Daum C."/>
            <person name="Copeland A."/>
            <person name="Chen I.A."/>
            <person name="Ivanova N.N."/>
            <person name="Kyrpides N.C."/>
            <person name="Shapiro N."/>
            <person name="Eloe-Fadrosh E.A."/>
            <person name="Pietrasiak N."/>
        </authorList>
    </citation>
    <scope>NUCLEOTIDE SEQUENCE</scope>
    <source>
        <strain evidence="2">GSE-TBD4-15B</strain>
    </source>
</reference>
<name>A0A951PAJ7_9CYAN</name>
<evidence type="ECO:0000313" key="3">
    <source>
        <dbReference type="Proteomes" id="UP000707356"/>
    </source>
</evidence>
<dbReference type="Proteomes" id="UP000707356">
    <property type="component" value="Unassembled WGS sequence"/>
</dbReference>
<feature type="transmembrane region" description="Helical" evidence="1">
    <location>
        <begin position="61"/>
        <end position="77"/>
    </location>
</feature>
<sequence>MKFILVSFYLIMVAGLPLLANSVGGWGIFILMFYFLPFFFFLISLPTIILFLRRRGPTDKIYFTVLMITFSLAILFFEDFPAGDGLHTRKILIIDALMKKQFGIHLFNYSVENGKLRNISLVMFITTLALHIVYIAKRTRK</sequence>
<organism evidence="2 3">
    <name type="scientific">Pegethrix bostrychoides GSE-TBD4-15B</name>
    <dbReference type="NCBI Taxonomy" id="2839662"/>
    <lineage>
        <taxon>Bacteria</taxon>
        <taxon>Bacillati</taxon>
        <taxon>Cyanobacteriota</taxon>
        <taxon>Cyanophyceae</taxon>
        <taxon>Oculatellales</taxon>
        <taxon>Oculatellaceae</taxon>
        <taxon>Pegethrix</taxon>
    </lineage>
</organism>
<accession>A0A951PAJ7</accession>
<keyword evidence="1" id="KW-1133">Transmembrane helix</keyword>
<reference evidence="2" key="1">
    <citation type="submission" date="2021-05" db="EMBL/GenBank/DDBJ databases">
        <authorList>
            <person name="Pietrasiak N."/>
            <person name="Ward R."/>
            <person name="Stajich J.E."/>
            <person name="Kurbessoian T."/>
        </authorList>
    </citation>
    <scope>NUCLEOTIDE SEQUENCE</scope>
    <source>
        <strain evidence="2">GSE-TBD4-15B</strain>
    </source>
</reference>
<protein>
    <submittedName>
        <fullName evidence="2">Uncharacterized protein</fullName>
    </submittedName>
</protein>
<keyword evidence="1" id="KW-0472">Membrane</keyword>
<dbReference type="AlphaFoldDB" id="A0A951PAJ7"/>
<gene>
    <name evidence="2" type="ORF">KME07_08930</name>
</gene>
<feature type="transmembrane region" description="Helical" evidence="1">
    <location>
        <begin position="116"/>
        <end position="136"/>
    </location>
</feature>
<evidence type="ECO:0000313" key="2">
    <source>
        <dbReference type="EMBL" id="MBW4465550.1"/>
    </source>
</evidence>
<keyword evidence="1" id="KW-0812">Transmembrane</keyword>
<comment type="caution">
    <text evidence="2">The sequence shown here is derived from an EMBL/GenBank/DDBJ whole genome shotgun (WGS) entry which is preliminary data.</text>
</comment>